<organism evidence="1 2">
    <name type="scientific">Lentzea rhizosphaerae</name>
    <dbReference type="NCBI Taxonomy" id="2041025"/>
    <lineage>
        <taxon>Bacteria</taxon>
        <taxon>Bacillati</taxon>
        <taxon>Actinomycetota</taxon>
        <taxon>Actinomycetes</taxon>
        <taxon>Pseudonocardiales</taxon>
        <taxon>Pseudonocardiaceae</taxon>
        <taxon>Lentzea</taxon>
    </lineage>
</organism>
<keyword evidence="2" id="KW-1185">Reference proteome</keyword>
<dbReference type="EMBL" id="JBHRZI010000057">
    <property type="protein sequence ID" value="MFC3899004.1"/>
    <property type="molecule type" value="Genomic_DNA"/>
</dbReference>
<protein>
    <submittedName>
        <fullName evidence="1">Uncharacterized protein</fullName>
    </submittedName>
</protein>
<accession>A0ABV8CAB3</accession>
<name>A0ABV8CAB3_9PSEU</name>
<evidence type="ECO:0000313" key="1">
    <source>
        <dbReference type="EMBL" id="MFC3899004.1"/>
    </source>
</evidence>
<evidence type="ECO:0000313" key="2">
    <source>
        <dbReference type="Proteomes" id="UP001595690"/>
    </source>
</evidence>
<sequence length="63" mass="6658">MCLDASKKPGGPVSFTGCHDDAGWPAVRTSNGCVMGVICHETLSTWLDPDLNVIRAQPKKSTG</sequence>
<dbReference type="RefSeq" id="WP_382380935.1">
    <property type="nucleotide sequence ID" value="NZ_JBHRZI010000057.1"/>
</dbReference>
<dbReference type="Proteomes" id="UP001595690">
    <property type="component" value="Unassembled WGS sequence"/>
</dbReference>
<proteinExistence type="predicted"/>
<comment type="caution">
    <text evidence="1">The sequence shown here is derived from an EMBL/GenBank/DDBJ whole genome shotgun (WGS) entry which is preliminary data.</text>
</comment>
<reference evidence="2" key="1">
    <citation type="journal article" date="2019" name="Int. J. Syst. Evol. Microbiol.">
        <title>The Global Catalogue of Microorganisms (GCM) 10K type strain sequencing project: providing services to taxonomists for standard genome sequencing and annotation.</title>
        <authorList>
            <consortium name="The Broad Institute Genomics Platform"/>
            <consortium name="The Broad Institute Genome Sequencing Center for Infectious Disease"/>
            <person name="Wu L."/>
            <person name="Ma J."/>
        </authorList>
    </citation>
    <scope>NUCLEOTIDE SEQUENCE [LARGE SCALE GENOMIC DNA]</scope>
    <source>
        <strain evidence="2">CGMCC 4.7405</strain>
    </source>
</reference>
<gene>
    <name evidence="1" type="ORF">ACFOWZ_46695</name>
</gene>